<evidence type="ECO:0000256" key="13">
    <source>
        <dbReference type="RuleBase" id="RU364091"/>
    </source>
</evidence>
<keyword evidence="6 13" id="KW-0812">Transmembrane</keyword>
<dbReference type="PANTHER" id="PTHR30531">
    <property type="entry name" value="FLAGELLAR BIOSYNTHETIC PROTEIN FLHB"/>
    <property type="match status" value="1"/>
</dbReference>
<keyword evidence="15" id="KW-0966">Cell projection</keyword>
<reference evidence="15 16" key="1">
    <citation type="submission" date="2023-01" db="EMBL/GenBank/DDBJ databases">
        <title>Novel species of the genus Vogesella isolated from rivers.</title>
        <authorList>
            <person name="Lu H."/>
        </authorList>
    </citation>
    <scope>NUCLEOTIDE SEQUENCE [LARGE SCALE GENOMIC DNA]</scope>
    <source>
        <strain evidence="15 16">DC21W</strain>
    </source>
</reference>
<dbReference type="PRINTS" id="PR00950">
    <property type="entry name" value="TYPE3IMSPROT"/>
</dbReference>
<evidence type="ECO:0000256" key="14">
    <source>
        <dbReference type="SAM" id="MobiDB-lite"/>
    </source>
</evidence>
<sequence length="385" mass="42776">MADSDQEDKTEAPSGRRIGQAREEGNVPRSRELSTFAVTATGLALLMATGESIYQYLLKVMHDWLSFDAARAKSTDIILEQFRGSLVDALQAMAPLLGGLFLVAALTPLLIGGWNFTTKAFMPNFGKLNPLSGIARLFSIQAASEGLKALLKSLLIGGVATWVIWGERGDLIGLISMPLDRAQIHLIGLMEHTFQIVVGAMLVLVLLDVPFQLWHYTKNLRMTKEEVKQEYKEQEGSPEVKGRIRQLQREAARRRMMQEIPNANVIITNPTHYAVAIHYEDGMAAPKLIAKGSLKMAEKIIEKGREHKVLVVRAPPFARALYFNVELGEEVPNKLYTAAAQVLAYVHQLKHYEQQGGISPVFPEKLEVPPELDPETKHNQHTAPS</sequence>
<dbReference type="SUPFAM" id="SSF160544">
    <property type="entry name" value="EscU C-terminal domain-like"/>
    <property type="match status" value="1"/>
</dbReference>
<evidence type="ECO:0000256" key="3">
    <source>
        <dbReference type="ARBA" id="ARBA00021622"/>
    </source>
</evidence>
<protein>
    <recommendedName>
        <fullName evidence="3 13">Flagellar biosynthetic protein FlhB</fullName>
    </recommendedName>
</protein>
<name>A0ABT5J225_9NEIS</name>
<accession>A0ABT5J225</accession>
<keyword evidence="9 13" id="KW-1133">Transmembrane helix</keyword>
<feature type="region of interest" description="Disordered" evidence="14">
    <location>
        <begin position="1"/>
        <end position="28"/>
    </location>
</feature>
<comment type="caution">
    <text evidence="15">The sequence shown here is derived from an EMBL/GenBank/DDBJ whole genome shotgun (WGS) entry which is preliminary data.</text>
</comment>
<evidence type="ECO:0000256" key="8">
    <source>
        <dbReference type="ARBA" id="ARBA00022927"/>
    </source>
</evidence>
<keyword evidence="10 13" id="KW-0472">Membrane</keyword>
<keyword evidence="15" id="KW-0969">Cilium</keyword>
<feature type="transmembrane region" description="Helical" evidence="13">
    <location>
        <begin position="194"/>
        <end position="214"/>
    </location>
</feature>
<evidence type="ECO:0000256" key="7">
    <source>
        <dbReference type="ARBA" id="ARBA00022795"/>
    </source>
</evidence>
<dbReference type="InterPro" id="IPR006136">
    <property type="entry name" value="FlhB"/>
</dbReference>
<feature type="transmembrane region" description="Helical" evidence="13">
    <location>
        <begin position="36"/>
        <end position="57"/>
    </location>
</feature>
<comment type="subcellular location">
    <subcellularLocation>
        <location evidence="1">Cell membrane</location>
        <topology evidence="1">Multi-pass membrane protein</topology>
    </subcellularLocation>
</comment>
<dbReference type="Gene3D" id="3.40.1690.10">
    <property type="entry name" value="secretion proteins EscU"/>
    <property type="match status" value="1"/>
</dbReference>
<organism evidence="15 16">
    <name type="scientific">Vogesella aquatica</name>
    <dbReference type="NCBI Taxonomy" id="2984206"/>
    <lineage>
        <taxon>Bacteria</taxon>
        <taxon>Pseudomonadati</taxon>
        <taxon>Pseudomonadota</taxon>
        <taxon>Betaproteobacteria</taxon>
        <taxon>Neisseriales</taxon>
        <taxon>Chromobacteriaceae</taxon>
        <taxon>Vogesella</taxon>
    </lineage>
</organism>
<dbReference type="InterPro" id="IPR006135">
    <property type="entry name" value="T3SS_substrate_exporter"/>
</dbReference>
<keyword evidence="8 13" id="KW-0653">Protein transport</keyword>
<evidence type="ECO:0000256" key="6">
    <source>
        <dbReference type="ARBA" id="ARBA00022692"/>
    </source>
</evidence>
<proteinExistence type="inferred from homology"/>
<comment type="function">
    <text evidence="12 13">Required for formation of the rod structure in the basal body of the flagellar apparatus. Together with FliI and FliH, may constitute the export apparatus of flagellin.</text>
</comment>
<dbReference type="PANTHER" id="PTHR30531:SF12">
    <property type="entry name" value="FLAGELLAR BIOSYNTHETIC PROTEIN FLHB"/>
    <property type="match status" value="1"/>
</dbReference>
<dbReference type="Gene3D" id="6.10.250.2080">
    <property type="match status" value="1"/>
</dbReference>
<evidence type="ECO:0000256" key="12">
    <source>
        <dbReference type="ARBA" id="ARBA00025078"/>
    </source>
</evidence>
<dbReference type="InterPro" id="IPR029025">
    <property type="entry name" value="T3SS_substrate_exporter_C"/>
</dbReference>
<dbReference type="EMBL" id="JAQQLF010000027">
    <property type="protein sequence ID" value="MDC7718899.1"/>
    <property type="molecule type" value="Genomic_DNA"/>
</dbReference>
<dbReference type="Proteomes" id="UP001219956">
    <property type="component" value="Unassembled WGS sequence"/>
</dbReference>
<keyword evidence="7 13" id="KW-1005">Bacterial flagellum biogenesis</keyword>
<feature type="transmembrane region" description="Helical" evidence="13">
    <location>
        <begin position="149"/>
        <end position="165"/>
    </location>
</feature>
<evidence type="ECO:0000256" key="1">
    <source>
        <dbReference type="ARBA" id="ARBA00004651"/>
    </source>
</evidence>
<dbReference type="RefSeq" id="WP_272753107.1">
    <property type="nucleotide sequence ID" value="NZ_JAQQLF010000027.1"/>
</dbReference>
<comment type="similarity">
    <text evidence="2 13">Belongs to the type III secretion exporter family.</text>
</comment>
<evidence type="ECO:0000313" key="16">
    <source>
        <dbReference type="Proteomes" id="UP001219956"/>
    </source>
</evidence>
<evidence type="ECO:0000256" key="4">
    <source>
        <dbReference type="ARBA" id="ARBA00022448"/>
    </source>
</evidence>
<keyword evidence="16" id="KW-1185">Reference proteome</keyword>
<keyword evidence="5 13" id="KW-1003">Cell membrane</keyword>
<keyword evidence="15" id="KW-0282">Flagellum</keyword>
<keyword evidence="4 13" id="KW-0813">Transport</keyword>
<dbReference type="Pfam" id="PF01312">
    <property type="entry name" value="Bac_export_2"/>
    <property type="match status" value="1"/>
</dbReference>
<evidence type="ECO:0000313" key="15">
    <source>
        <dbReference type="EMBL" id="MDC7718899.1"/>
    </source>
</evidence>
<dbReference type="NCBIfam" id="TIGR00328">
    <property type="entry name" value="flhB"/>
    <property type="match status" value="1"/>
</dbReference>
<feature type="transmembrane region" description="Helical" evidence="13">
    <location>
        <begin position="92"/>
        <end position="117"/>
    </location>
</feature>
<gene>
    <name evidence="13 15" type="primary">flhB</name>
    <name evidence="15" type="ORF">PQU95_16985</name>
</gene>
<feature type="region of interest" description="Disordered" evidence="14">
    <location>
        <begin position="363"/>
        <end position="385"/>
    </location>
</feature>
<evidence type="ECO:0000256" key="5">
    <source>
        <dbReference type="ARBA" id="ARBA00022475"/>
    </source>
</evidence>
<evidence type="ECO:0000256" key="9">
    <source>
        <dbReference type="ARBA" id="ARBA00022989"/>
    </source>
</evidence>
<feature type="compositionally biased region" description="Basic and acidic residues" evidence="14">
    <location>
        <begin position="364"/>
        <end position="378"/>
    </location>
</feature>
<keyword evidence="11 13" id="KW-1006">Bacterial flagellum protein export</keyword>
<evidence type="ECO:0000256" key="11">
    <source>
        <dbReference type="ARBA" id="ARBA00023225"/>
    </source>
</evidence>
<evidence type="ECO:0000256" key="2">
    <source>
        <dbReference type="ARBA" id="ARBA00010690"/>
    </source>
</evidence>
<evidence type="ECO:0000256" key="10">
    <source>
        <dbReference type="ARBA" id="ARBA00023136"/>
    </source>
</evidence>